<evidence type="ECO:0000256" key="6">
    <source>
        <dbReference type="ARBA" id="ARBA00023136"/>
    </source>
</evidence>
<comment type="similarity">
    <text evidence="7">Belongs to the glycosyltransferase 87 family.</text>
</comment>
<dbReference type="Pfam" id="PF09594">
    <property type="entry name" value="GT87"/>
    <property type="match status" value="1"/>
</dbReference>
<feature type="transmembrane region" description="Helical" evidence="8">
    <location>
        <begin position="198"/>
        <end position="217"/>
    </location>
</feature>
<keyword evidence="2" id="KW-1003">Cell membrane</keyword>
<keyword evidence="10" id="KW-1185">Reference proteome</keyword>
<feature type="transmembrane region" description="Helical" evidence="8">
    <location>
        <begin position="143"/>
        <end position="161"/>
    </location>
</feature>
<keyword evidence="6 8" id="KW-0472">Membrane</keyword>
<dbReference type="GO" id="GO:0005886">
    <property type="term" value="C:plasma membrane"/>
    <property type="evidence" value="ECO:0007669"/>
    <property type="project" value="UniProtKB-SubCell"/>
</dbReference>
<protein>
    <submittedName>
        <fullName evidence="9">Alpha-1,2-mannosyltransferase</fullName>
    </submittedName>
</protein>
<evidence type="ECO:0000256" key="2">
    <source>
        <dbReference type="ARBA" id="ARBA00022475"/>
    </source>
</evidence>
<evidence type="ECO:0000313" key="10">
    <source>
        <dbReference type="Proteomes" id="UP000199417"/>
    </source>
</evidence>
<reference evidence="9 10" key="1">
    <citation type="submission" date="2016-10" db="EMBL/GenBank/DDBJ databases">
        <authorList>
            <person name="de Groot N.N."/>
        </authorList>
    </citation>
    <scope>NUCLEOTIDE SEQUENCE [LARGE SCALE GENOMIC DNA]</scope>
    <source>
        <strain evidence="9 10">JCM 11308</strain>
    </source>
</reference>
<gene>
    <name evidence="9" type="ORF">SAMN05444580_101782</name>
</gene>
<dbReference type="InterPro" id="IPR018584">
    <property type="entry name" value="GT87"/>
</dbReference>
<feature type="transmembrane region" description="Helical" evidence="8">
    <location>
        <begin position="356"/>
        <end position="373"/>
    </location>
</feature>
<dbReference type="GO" id="GO:0016758">
    <property type="term" value="F:hexosyltransferase activity"/>
    <property type="evidence" value="ECO:0007669"/>
    <property type="project" value="InterPro"/>
</dbReference>
<evidence type="ECO:0000313" key="9">
    <source>
        <dbReference type="EMBL" id="SDC74931.1"/>
    </source>
</evidence>
<evidence type="ECO:0000256" key="7">
    <source>
        <dbReference type="ARBA" id="ARBA00024033"/>
    </source>
</evidence>
<evidence type="ECO:0000256" key="5">
    <source>
        <dbReference type="ARBA" id="ARBA00022989"/>
    </source>
</evidence>
<evidence type="ECO:0000256" key="1">
    <source>
        <dbReference type="ARBA" id="ARBA00004651"/>
    </source>
</evidence>
<evidence type="ECO:0000256" key="8">
    <source>
        <dbReference type="SAM" id="Phobius"/>
    </source>
</evidence>
<proteinExistence type="inferred from homology"/>
<name>A0A1G6P4P9_9NOCA</name>
<feature type="transmembrane region" description="Helical" evidence="8">
    <location>
        <begin position="167"/>
        <end position="186"/>
    </location>
</feature>
<accession>A0A1G6P4P9</accession>
<keyword evidence="9" id="KW-0328">Glycosyltransferase</keyword>
<dbReference type="EMBL" id="FNAB01000001">
    <property type="protein sequence ID" value="SDC74931.1"/>
    <property type="molecule type" value="Genomic_DNA"/>
</dbReference>
<evidence type="ECO:0000256" key="4">
    <source>
        <dbReference type="ARBA" id="ARBA00022692"/>
    </source>
</evidence>
<keyword evidence="4 8" id="KW-0812">Transmembrane</keyword>
<keyword evidence="3 9" id="KW-0808">Transferase</keyword>
<dbReference type="STRING" id="168276.SAMN05444580_101782"/>
<feature type="transmembrane region" description="Helical" evidence="8">
    <location>
        <begin position="287"/>
        <end position="307"/>
    </location>
</feature>
<comment type="subcellular location">
    <subcellularLocation>
        <location evidence="1">Cell membrane</location>
        <topology evidence="1">Multi-pass membrane protein</topology>
    </subcellularLocation>
</comment>
<dbReference type="AlphaFoldDB" id="A0A1G6P4P9"/>
<dbReference type="RefSeq" id="WP_083577030.1">
    <property type="nucleotide sequence ID" value="NZ_FNAB01000001.1"/>
</dbReference>
<sequence length="433" mass="46367">MSLLPPPVRAPGPAPDTCPVTAEGRSLPSSPFFTGALATLAVAVVVAHDRAVPLGHPLWGLFSNGLDLLVYRSGGATVLSSAGLYDHALYGGMWFTYPPFSAVLFAPLNLVGADMAGLLGYLANFVTLYLVVLLCWRQLGYRAGRHLYIVSALLTVIFSALEPVRTTVWLGQVNLVLMLLVIWDLGRPEGSRLRGFGVGVATGIKLTPGLFLVQLLITRQWRAAVVAATTLLATVAVGFVVIFSDSKDYWTGVIVHSTRIGETAWPANQSASGVLARWLDVAEPPRLLWLAVAGALTALGMGASYLAHRHGHALLSVTVCGLTTGAVSPFSWGHHWVWFVPMLVLAADWALRNGRATAWLVPAALALPLLIWSHRFPDGVYAIGLFMIPTTTYLAPIFAAVYPLTFVAIATTVVVALRRSPATEPPGQLRELL</sequence>
<keyword evidence="5 8" id="KW-1133">Transmembrane helix</keyword>
<dbReference type="Proteomes" id="UP000199417">
    <property type="component" value="Unassembled WGS sequence"/>
</dbReference>
<feature type="transmembrane region" description="Helical" evidence="8">
    <location>
        <begin position="223"/>
        <end position="243"/>
    </location>
</feature>
<feature type="transmembrane region" description="Helical" evidence="8">
    <location>
        <begin position="115"/>
        <end position="136"/>
    </location>
</feature>
<evidence type="ECO:0000256" key="3">
    <source>
        <dbReference type="ARBA" id="ARBA00022679"/>
    </source>
</evidence>
<organism evidence="9 10">
    <name type="scientific">Rhodococcus tukisamuensis</name>
    <dbReference type="NCBI Taxonomy" id="168276"/>
    <lineage>
        <taxon>Bacteria</taxon>
        <taxon>Bacillati</taxon>
        <taxon>Actinomycetota</taxon>
        <taxon>Actinomycetes</taxon>
        <taxon>Mycobacteriales</taxon>
        <taxon>Nocardiaceae</taxon>
        <taxon>Rhodococcus</taxon>
    </lineage>
</organism>